<keyword evidence="3 5" id="KW-0175">Coiled coil</keyword>
<gene>
    <name evidence="8" type="primary">LOC107222335</name>
</gene>
<sequence length="970" mass="113514">MALIHDVLTELGWGDGFHVPVANEENKRLEEEIDRKTKYKSSLSLELDSVTRRIDTIKKHIGNVALEHENNQKLLTAHSMQLDSEDHLFRLCNSTNSKLCQEVRQYDKERNDVIQRIQSKKCELSKLTERLEELKKNAKFDKDQLVQWEEALRRGQEDNQLIERYMKTDSQKFKELELRRQKLQTQVECCRQTVVTAVNGVFEMENVMDRTARLYGDALKERQQLISQWTQSVLVLKQRDDEIHKALREIDKLREVAREKMEVLQESEKFIENQVKNNKLLEEQIRKLEKKLVAIKDERLRLSENFNTYTTELHMYKKMLAHAAQRTQSVRVKRKRAQAEIENRNRKLEEWRKQIQELKETYDEIDDRRTNIAERTKQLENMIEKEEKFQSLINKEINRIQGMNMRSTSQISELEGEIKTLELQIENERKKVEVLEILHVKERRKLKEKIDSAYHRDFEIQKGRMKLGHLSGVEQDGAELEKKEKTIEELGKCLTDKNDLLKLLQSQIKTLEHDMKKLSTHIANDEAQLKLLKNKKQDQVLLMEGGEKHLKVARARNEETQVNENILRLRIYQAERTVSNINNKVYNLEKYKLEIQATMQEREAEIKAQKEALAMRKKTASTETSELRMAIAERKTRIQQLQTRYDKLMSCLGTTADGEPLTTTYIKIKSAQEKYALQEQGDKLDESIRKTECEIQSMENTLRIVNASNDKYKKSLGLVEERGPEQMEQERLGEEMYNEMERFRYRRAQLVQAKADIEVMKDSYKQLLEDIEKANDKETCKKRFLETLKHQISDQLEKQLRADKSLHKVYKDIQNKKLCADDSLILMQEKDIAIRELEEQNGLALQHITELTVRHAEAEPYIKKLLSDKNMVLPCTNYLKPSPTSSRCHSSTSSISTKMATRKSENVFSTLCPSTESLGSIVNIQANFEDTSLHGKAKRCTDPSTRPKKPISQCSTQSSSSDKSGLAKKK</sequence>
<feature type="compositionally biased region" description="Low complexity" evidence="6">
    <location>
        <begin position="952"/>
        <end position="964"/>
    </location>
</feature>
<feature type="coiled-coil region" evidence="5">
    <location>
        <begin position="494"/>
        <end position="535"/>
    </location>
</feature>
<dbReference type="KEGG" id="nlo:107222335"/>
<feature type="coiled-coil region" evidence="5">
    <location>
        <begin position="404"/>
        <end position="438"/>
    </location>
</feature>
<dbReference type="InterPro" id="IPR033290">
    <property type="entry name" value="CCDC39"/>
</dbReference>
<comment type="similarity">
    <text evidence="1">Belongs to the CCDC39 family.</text>
</comment>
<dbReference type="InParanoid" id="A0A6J0BS67"/>
<feature type="coiled-coil region" evidence="5">
    <location>
        <begin position="236"/>
        <end position="305"/>
    </location>
</feature>
<protein>
    <recommendedName>
        <fullName evidence="2">Coiled-coil domain-containing protein 39</fullName>
    </recommendedName>
</protein>
<dbReference type="GeneID" id="107222335"/>
<dbReference type="FunCoup" id="A0A6J0BS67">
    <property type="interactions" value="123"/>
</dbReference>
<dbReference type="GO" id="GO:0060287">
    <property type="term" value="P:epithelial cilium movement involved in determination of left/right asymmetry"/>
    <property type="evidence" value="ECO:0007669"/>
    <property type="project" value="TreeGrafter"/>
</dbReference>
<feature type="region of interest" description="Disordered" evidence="6">
    <location>
        <begin position="933"/>
        <end position="970"/>
    </location>
</feature>
<feature type="coiled-coil region" evidence="5">
    <location>
        <begin position="750"/>
        <end position="781"/>
    </location>
</feature>
<dbReference type="GO" id="GO:0005576">
    <property type="term" value="C:extracellular region"/>
    <property type="evidence" value="ECO:0007669"/>
    <property type="project" value="GOC"/>
</dbReference>
<dbReference type="Proteomes" id="UP000829291">
    <property type="component" value="Chromosome 5"/>
</dbReference>
<dbReference type="GO" id="GO:0060285">
    <property type="term" value="P:cilium-dependent cell motility"/>
    <property type="evidence" value="ECO:0007669"/>
    <property type="project" value="TreeGrafter"/>
</dbReference>
<dbReference type="GO" id="GO:0036159">
    <property type="term" value="P:inner dynein arm assembly"/>
    <property type="evidence" value="ECO:0007669"/>
    <property type="project" value="InterPro"/>
</dbReference>
<evidence type="ECO:0000313" key="7">
    <source>
        <dbReference type="Proteomes" id="UP000829291"/>
    </source>
</evidence>
<dbReference type="RefSeq" id="XP_015517142.1">
    <property type="nucleotide sequence ID" value="XM_015661656.2"/>
</dbReference>
<evidence type="ECO:0000313" key="8">
    <source>
        <dbReference type="RefSeq" id="XP_015517142.1"/>
    </source>
</evidence>
<evidence type="ECO:0000256" key="1">
    <source>
        <dbReference type="ARBA" id="ARBA00005805"/>
    </source>
</evidence>
<accession>A0A6J0BS67</accession>
<dbReference type="AlphaFoldDB" id="A0A6J0BS67"/>
<evidence type="ECO:0000256" key="5">
    <source>
        <dbReference type="SAM" id="Coils"/>
    </source>
</evidence>
<dbReference type="PANTHER" id="PTHR18962:SF0">
    <property type="entry name" value="COILED-COIL DOMAIN-CONTAINING PROTEIN 39"/>
    <property type="match status" value="1"/>
</dbReference>
<feature type="coiled-coil region" evidence="5">
    <location>
        <begin position="681"/>
        <end position="708"/>
    </location>
</feature>
<evidence type="ECO:0000256" key="3">
    <source>
        <dbReference type="ARBA" id="ARBA00023054"/>
    </source>
</evidence>
<dbReference type="CTD" id="339829"/>
<evidence type="ECO:0000256" key="6">
    <source>
        <dbReference type="SAM" id="MobiDB-lite"/>
    </source>
</evidence>
<reference evidence="8" key="1">
    <citation type="submission" date="2025-08" db="UniProtKB">
        <authorList>
            <consortium name="RefSeq"/>
        </authorList>
    </citation>
    <scope>IDENTIFICATION</scope>
    <source>
        <tissue evidence="8">Thorax and Abdomen</tissue>
    </source>
</reference>
<feature type="coiled-coil region" evidence="5">
    <location>
        <begin position="110"/>
        <end position="193"/>
    </location>
</feature>
<dbReference type="Pfam" id="PF24161">
    <property type="entry name" value="CCDC39"/>
    <property type="match status" value="1"/>
</dbReference>
<name>A0A6J0BS67_NEOLC</name>
<dbReference type="OrthoDB" id="420518at2759"/>
<dbReference type="PANTHER" id="PTHR18962">
    <property type="entry name" value="COILED-COIL DOMAIN-CONTAINING PROTEIN 39"/>
    <property type="match status" value="1"/>
</dbReference>
<proteinExistence type="inferred from homology"/>
<evidence type="ECO:0000256" key="2">
    <source>
        <dbReference type="ARBA" id="ARBA00016725"/>
    </source>
</evidence>
<feature type="coiled-coil region" evidence="5">
    <location>
        <begin position="334"/>
        <end position="375"/>
    </location>
</feature>
<evidence type="ECO:0000256" key="4">
    <source>
        <dbReference type="ARBA" id="ARBA00045182"/>
    </source>
</evidence>
<comment type="function">
    <text evidence="4">Required for assembly of dynein regulatory complex (DRC) and inner dynein arm (IDA) complexes, which are responsible for ciliary beat regulation, thereby playing a central role in motility in cilia and flagella. Probably acts together with CCDC40 to form a molecular ruler that determines the 96 nanometer (nm) repeat length and arrangements of components in cilia and flagella. Not required for outer dynein arm complexes assembly.</text>
</comment>
<dbReference type="GO" id="GO:0005930">
    <property type="term" value="C:axoneme"/>
    <property type="evidence" value="ECO:0007669"/>
    <property type="project" value="InterPro"/>
</dbReference>
<organism evidence="8">
    <name type="scientific">Neodiprion lecontei</name>
    <name type="common">Redheaded pine sawfly</name>
    <dbReference type="NCBI Taxonomy" id="441921"/>
    <lineage>
        <taxon>Eukaryota</taxon>
        <taxon>Metazoa</taxon>
        <taxon>Ecdysozoa</taxon>
        <taxon>Arthropoda</taxon>
        <taxon>Hexapoda</taxon>
        <taxon>Insecta</taxon>
        <taxon>Pterygota</taxon>
        <taxon>Neoptera</taxon>
        <taxon>Endopterygota</taxon>
        <taxon>Hymenoptera</taxon>
        <taxon>Tenthredinoidea</taxon>
        <taxon>Diprionidae</taxon>
        <taxon>Diprioninae</taxon>
        <taxon>Neodiprion</taxon>
    </lineage>
</organism>
<keyword evidence="7" id="KW-1185">Reference proteome</keyword>